<keyword evidence="2 4" id="KW-0503">Monooxygenase</keyword>
<evidence type="ECO:0000256" key="1">
    <source>
        <dbReference type="ARBA" id="ARBA00023002"/>
    </source>
</evidence>
<dbReference type="Proteomes" id="UP000256297">
    <property type="component" value="Chromosome CBM2589_b"/>
</dbReference>
<evidence type="ECO:0000256" key="2">
    <source>
        <dbReference type="ARBA" id="ARBA00023033"/>
    </source>
</evidence>
<reference evidence="4 5" key="1">
    <citation type="submission" date="2018-01" db="EMBL/GenBank/DDBJ databases">
        <authorList>
            <person name="Clerissi C."/>
        </authorList>
    </citation>
    <scope>NUCLEOTIDE SEQUENCE [LARGE SCALE GENOMIC DNA]</scope>
    <source>
        <strain evidence="4">Cupriavidus taiwanensis STM 3521</strain>
    </source>
</reference>
<evidence type="ECO:0000259" key="3">
    <source>
        <dbReference type="Pfam" id="PF01494"/>
    </source>
</evidence>
<dbReference type="GO" id="GO:0004497">
    <property type="term" value="F:monooxygenase activity"/>
    <property type="evidence" value="ECO:0007669"/>
    <property type="project" value="UniProtKB-KW"/>
</dbReference>
<dbReference type="GO" id="GO:0071949">
    <property type="term" value="F:FAD binding"/>
    <property type="evidence" value="ECO:0007669"/>
    <property type="project" value="InterPro"/>
</dbReference>
<evidence type="ECO:0000313" key="5">
    <source>
        <dbReference type="Proteomes" id="UP000256297"/>
    </source>
</evidence>
<protein>
    <submittedName>
        <fullName evidence="4">Monooxygenase FAD-binding</fullName>
    </submittedName>
</protein>
<dbReference type="InterPro" id="IPR036188">
    <property type="entry name" value="FAD/NAD-bd_sf"/>
</dbReference>
<dbReference type="PANTHER" id="PTHR13789">
    <property type="entry name" value="MONOOXYGENASE"/>
    <property type="match status" value="1"/>
</dbReference>
<dbReference type="Gene3D" id="3.50.50.60">
    <property type="entry name" value="FAD/NAD(P)-binding domain"/>
    <property type="match status" value="1"/>
</dbReference>
<dbReference type="SUPFAM" id="SSF51905">
    <property type="entry name" value="FAD/NAD(P)-binding domain"/>
    <property type="match status" value="1"/>
</dbReference>
<dbReference type="Gene3D" id="3.30.9.10">
    <property type="entry name" value="D-Amino Acid Oxidase, subunit A, domain 2"/>
    <property type="match status" value="1"/>
</dbReference>
<dbReference type="PRINTS" id="PR00420">
    <property type="entry name" value="RNGMNOXGNASE"/>
</dbReference>
<dbReference type="PANTHER" id="PTHR13789:SF309">
    <property type="entry name" value="PUTATIVE (AFU_ORTHOLOGUE AFUA_6G14510)-RELATED"/>
    <property type="match status" value="1"/>
</dbReference>
<dbReference type="RefSeq" id="WP_116336815.1">
    <property type="nucleotide sequence ID" value="NZ_LT976856.1"/>
</dbReference>
<keyword evidence="1" id="KW-0560">Oxidoreductase</keyword>
<dbReference type="InterPro" id="IPR050493">
    <property type="entry name" value="FAD-dep_Monooxygenase_BioMet"/>
</dbReference>
<comment type="caution">
    <text evidence="4">The sequence shown here is derived from an EMBL/GenBank/DDBJ whole genome shotgun (WGS) entry which is preliminary data.</text>
</comment>
<feature type="domain" description="FAD-binding" evidence="3">
    <location>
        <begin position="6"/>
        <end position="300"/>
    </location>
</feature>
<dbReference type="InterPro" id="IPR002938">
    <property type="entry name" value="FAD-bd"/>
</dbReference>
<proteinExistence type="predicted"/>
<accession>A0A975ZY60</accession>
<gene>
    <name evidence="4" type="ORF">CBM2589_B120367</name>
</gene>
<sequence length="373" mass="40433">MSVRHVEISGAGFAGLTAAAAFAQRGWTVRVHERASSLRTAGAGIFIFENGLKVLQAIGAYEDAVRGAHLTPARETRNAEGKLLARHPSSPNQRVFTIVRQQLLEAVAAAARRAGAQILMGSEVVSATPAGIVGLSTGEMAKADLIIAADGVHSHIRDSLGLVRSRVKLGDGAIRVLLPRNNDATDDKAEIVEHWSGKRRLLYVPCSQDWLYLALTTLNSDVEGKTLPLNVKAWGDSFPHLRPLIDRIRHEGRWDEFEMIHLHRWSSGRVAVVGDAAHAQAPNLGQGGGCAMMNALGLAAAVEKEADIQIALQEWEARERPLTEHTQRVSKLYSTVGRLPDSLRSIAFSFAGGSRWLVQQRMRTANHCPTGAI</sequence>
<dbReference type="Pfam" id="PF01494">
    <property type="entry name" value="FAD_binding_3"/>
    <property type="match status" value="1"/>
</dbReference>
<dbReference type="AlphaFoldDB" id="A0A975ZY60"/>
<evidence type="ECO:0000313" key="4">
    <source>
        <dbReference type="EMBL" id="SOY44404.1"/>
    </source>
</evidence>
<name>A0A975ZY60_9BURK</name>
<dbReference type="EMBL" id="OFSP01000004">
    <property type="protein sequence ID" value="SOY44404.1"/>
    <property type="molecule type" value="Genomic_DNA"/>
</dbReference>
<organism evidence="4 5">
    <name type="scientific">Cupriavidus taiwanensis</name>
    <dbReference type="NCBI Taxonomy" id="164546"/>
    <lineage>
        <taxon>Bacteria</taxon>
        <taxon>Pseudomonadati</taxon>
        <taxon>Pseudomonadota</taxon>
        <taxon>Betaproteobacteria</taxon>
        <taxon>Burkholderiales</taxon>
        <taxon>Burkholderiaceae</taxon>
        <taxon>Cupriavidus</taxon>
    </lineage>
</organism>